<dbReference type="Gene3D" id="3.30.1140.40">
    <property type="entry name" value="Tctex-1"/>
    <property type="match status" value="1"/>
</dbReference>
<name>A0A914AYH8_PATMI</name>
<dbReference type="OMA" id="NYASACY"/>
<dbReference type="Pfam" id="PF03645">
    <property type="entry name" value="Tctex-1"/>
    <property type="match status" value="1"/>
</dbReference>
<protein>
    <submittedName>
        <fullName evidence="3">Uncharacterized protein</fullName>
    </submittedName>
</protein>
<feature type="region of interest" description="Disordered" evidence="2">
    <location>
        <begin position="1"/>
        <end position="48"/>
    </location>
</feature>
<feature type="compositionally biased region" description="Polar residues" evidence="2">
    <location>
        <begin position="1"/>
        <end position="18"/>
    </location>
</feature>
<sequence length="211" mass="23137">MDSNQRKMPNIAETTPRGSLSPVPRVVQPGQQPASNKGLLPGYNGTNNRGGMMMAPGVSVTRKYSLAPSSIAPSTRKNSSSAATTRDGGGGIQVENTFQLEPRQDGHFNASRVEKILDSLMESMLDSVEYDPQTAPELARALTEDVKTRVKLLKYNRHKIVVHVILGSLQGQGMQTVSRSVWDHHFDNYASACYQNQTLFAVAMVHATYFE</sequence>
<feature type="compositionally biased region" description="Polar residues" evidence="2">
    <location>
        <begin position="69"/>
        <end position="84"/>
    </location>
</feature>
<reference evidence="3" key="1">
    <citation type="submission" date="2022-11" db="UniProtKB">
        <authorList>
            <consortium name="EnsemblMetazoa"/>
        </authorList>
    </citation>
    <scope>IDENTIFICATION</scope>
</reference>
<dbReference type="CDD" id="cd21451">
    <property type="entry name" value="DLC-like_TCTEX1D"/>
    <property type="match status" value="1"/>
</dbReference>
<dbReference type="EnsemblMetazoa" id="XM_038212805.1">
    <property type="protein sequence ID" value="XP_038068733.1"/>
    <property type="gene ID" value="LOC119738079"/>
</dbReference>
<dbReference type="InterPro" id="IPR038586">
    <property type="entry name" value="Tctex-1-like_sf"/>
</dbReference>
<dbReference type="GO" id="GO:0007018">
    <property type="term" value="P:microtubule-based movement"/>
    <property type="evidence" value="ECO:0007669"/>
    <property type="project" value="TreeGrafter"/>
</dbReference>
<dbReference type="GO" id="GO:0005737">
    <property type="term" value="C:cytoplasm"/>
    <property type="evidence" value="ECO:0007669"/>
    <property type="project" value="TreeGrafter"/>
</dbReference>
<dbReference type="Proteomes" id="UP000887568">
    <property type="component" value="Unplaced"/>
</dbReference>
<evidence type="ECO:0000313" key="4">
    <source>
        <dbReference type="Proteomes" id="UP000887568"/>
    </source>
</evidence>
<organism evidence="3 4">
    <name type="scientific">Patiria miniata</name>
    <name type="common">Bat star</name>
    <name type="synonym">Asterina miniata</name>
    <dbReference type="NCBI Taxonomy" id="46514"/>
    <lineage>
        <taxon>Eukaryota</taxon>
        <taxon>Metazoa</taxon>
        <taxon>Echinodermata</taxon>
        <taxon>Eleutherozoa</taxon>
        <taxon>Asterozoa</taxon>
        <taxon>Asteroidea</taxon>
        <taxon>Valvatacea</taxon>
        <taxon>Valvatida</taxon>
        <taxon>Asterinidae</taxon>
        <taxon>Patiria</taxon>
    </lineage>
</organism>
<dbReference type="GO" id="GO:0005868">
    <property type="term" value="C:cytoplasmic dynein complex"/>
    <property type="evidence" value="ECO:0007669"/>
    <property type="project" value="TreeGrafter"/>
</dbReference>
<accession>A0A914AYH8</accession>
<comment type="similarity">
    <text evidence="1">Belongs to the dynein light chain Tctex-type family.</text>
</comment>
<dbReference type="RefSeq" id="XP_038068733.1">
    <property type="nucleotide sequence ID" value="XM_038212805.1"/>
</dbReference>
<evidence type="ECO:0000256" key="1">
    <source>
        <dbReference type="ARBA" id="ARBA00005361"/>
    </source>
</evidence>
<keyword evidence="4" id="KW-1185">Reference proteome</keyword>
<dbReference type="PANTHER" id="PTHR21255">
    <property type="entry name" value="T-COMPLEX-ASSOCIATED-TESTIS-EXPRESSED 1/ DYNEIN LIGHT CHAIN"/>
    <property type="match status" value="1"/>
</dbReference>
<dbReference type="GO" id="GO:0045505">
    <property type="term" value="F:dynein intermediate chain binding"/>
    <property type="evidence" value="ECO:0007669"/>
    <property type="project" value="TreeGrafter"/>
</dbReference>
<dbReference type="GeneID" id="119738079"/>
<feature type="region of interest" description="Disordered" evidence="2">
    <location>
        <begin position="69"/>
        <end position="93"/>
    </location>
</feature>
<dbReference type="OrthoDB" id="10260741at2759"/>
<evidence type="ECO:0000256" key="2">
    <source>
        <dbReference type="SAM" id="MobiDB-lite"/>
    </source>
</evidence>
<evidence type="ECO:0000313" key="3">
    <source>
        <dbReference type="EnsemblMetazoa" id="XP_038068733.1"/>
    </source>
</evidence>
<dbReference type="PANTHER" id="PTHR21255:SF65">
    <property type="entry name" value="TCTEX1 DOMAIN-CONTAINING PROTEIN 2"/>
    <property type="match status" value="1"/>
</dbReference>
<dbReference type="InterPro" id="IPR005334">
    <property type="entry name" value="Tctex-1-like"/>
</dbReference>
<feature type="compositionally biased region" description="Low complexity" evidence="2">
    <location>
        <begin position="22"/>
        <end position="33"/>
    </location>
</feature>
<dbReference type="AlphaFoldDB" id="A0A914AYH8"/>
<proteinExistence type="inferred from homology"/>